<organism evidence="14 15">
    <name type="scientific">Segniliparus rugosus (strain ATCC BAA-974 / DSM 45345 / CCUG 50838 / CIP 108380 / JCM 13579 / CDC 945)</name>
    <dbReference type="NCBI Taxonomy" id="679197"/>
    <lineage>
        <taxon>Bacteria</taxon>
        <taxon>Bacillati</taxon>
        <taxon>Actinomycetota</taxon>
        <taxon>Actinomycetes</taxon>
        <taxon>Mycobacteriales</taxon>
        <taxon>Segniliparaceae</taxon>
        <taxon>Segniliparus</taxon>
    </lineage>
</organism>
<keyword evidence="8" id="KW-0028">Amino-acid biosynthesis</keyword>
<feature type="domain" description="Thiamine pyrophosphate enzyme central" evidence="11">
    <location>
        <begin position="207"/>
        <end position="317"/>
    </location>
</feature>
<dbReference type="InterPro" id="IPR029035">
    <property type="entry name" value="DHS-like_NAD/FAD-binding_dom"/>
</dbReference>
<dbReference type="InterPro" id="IPR011766">
    <property type="entry name" value="TPP_enzyme_TPP-bd"/>
</dbReference>
<evidence type="ECO:0000259" key="12">
    <source>
        <dbReference type="Pfam" id="PF02775"/>
    </source>
</evidence>
<evidence type="ECO:0000256" key="1">
    <source>
        <dbReference type="ARBA" id="ARBA00004974"/>
    </source>
</evidence>
<comment type="similarity">
    <text evidence="3 10">Belongs to the TPP enzyme family.</text>
</comment>
<dbReference type="GO" id="GO:0005948">
    <property type="term" value="C:acetolactate synthase complex"/>
    <property type="evidence" value="ECO:0007669"/>
    <property type="project" value="TreeGrafter"/>
</dbReference>
<dbReference type="InterPro" id="IPR029061">
    <property type="entry name" value="THDP-binding"/>
</dbReference>
<dbReference type="Pfam" id="PF00205">
    <property type="entry name" value="TPP_enzyme_M"/>
    <property type="match status" value="1"/>
</dbReference>
<dbReference type="eggNOG" id="COG0028">
    <property type="taxonomic scope" value="Bacteria"/>
</dbReference>
<dbReference type="CDD" id="cd00568">
    <property type="entry name" value="TPP_enzymes"/>
    <property type="match status" value="1"/>
</dbReference>
<dbReference type="AlphaFoldDB" id="E5XRH1"/>
<dbReference type="GO" id="GO:0009099">
    <property type="term" value="P:L-valine biosynthetic process"/>
    <property type="evidence" value="ECO:0007669"/>
    <property type="project" value="UniProtKB-UniPathway"/>
</dbReference>
<dbReference type="InterPro" id="IPR012001">
    <property type="entry name" value="Thiamin_PyroP_enz_TPP-bd_dom"/>
</dbReference>
<evidence type="ECO:0000256" key="8">
    <source>
        <dbReference type="ARBA" id="ARBA00023304"/>
    </source>
</evidence>
<dbReference type="PANTHER" id="PTHR18968">
    <property type="entry name" value="THIAMINE PYROPHOSPHATE ENZYMES"/>
    <property type="match status" value="1"/>
</dbReference>
<dbReference type="GO" id="GO:0003984">
    <property type="term" value="F:acetolactate synthase activity"/>
    <property type="evidence" value="ECO:0007669"/>
    <property type="project" value="UniProtKB-EC"/>
</dbReference>
<evidence type="ECO:0000256" key="3">
    <source>
        <dbReference type="ARBA" id="ARBA00007812"/>
    </source>
</evidence>
<dbReference type="GO" id="GO:0030976">
    <property type="term" value="F:thiamine pyrophosphate binding"/>
    <property type="evidence" value="ECO:0007669"/>
    <property type="project" value="InterPro"/>
</dbReference>
<dbReference type="Gene3D" id="3.40.50.970">
    <property type="match status" value="2"/>
</dbReference>
<dbReference type="OrthoDB" id="2254214at2"/>
<gene>
    <name evidence="14" type="ORF">HMPREF9336_02093</name>
</gene>
<dbReference type="PANTHER" id="PTHR18968:SF13">
    <property type="entry name" value="ACETOLACTATE SYNTHASE CATALYTIC SUBUNIT, MITOCHONDRIAL"/>
    <property type="match status" value="1"/>
</dbReference>
<keyword evidence="5" id="KW-0285">Flavoprotein</keyword>
<evidence type="ECO:0000256" key="2">
    <source>
        <dbReference type="ARBA" id="ARBA00005025"/>
    </source>
</evidence>
<dbReference type="HOGENOM" id="CLU_013748_3_1_11"/>
<keyword evidence="6" id="KW-0274">FAD</keyword>
<dbReference type="CDD" id="cd07035">
    <property type="entry name" value="TPP_PYR_POX_like"/>
    <property type="match status" value="1"/>
</dbReference>
<dbReference type="GO" id="GO:0050660">
    <property type="term" value="F:flavin adenine dinucleotide binding"/>
    <property type="evidence" value="ECO:0007669"/>
    <property type="project" value="TreeGrafter"/>
</dbReference>
<dbReference type="EMBL" id="ACZI02000002">
    <property type="protein sequence ID" value="EFV13052.2"/>
    <property type="molecule type" value="Genomic_DNA"/>
</dbReference>
<dbReference type="GO" id="GO:0000287">
    <property type="term" value="F:magnesium ion binding"/>
    <property type="evidence" value="ECO:0007669"/>
    <property type="project" value="InterPro"/>
</dbReference>
<dbReference type="STRING" id="679197.HMPREF9336_02093"/>
<dbReference type="Pfam" id="PF02775">
    <property type="entry name" value="TPP_enzyme_C"/>
    <property type="match status" value="1"/>
</dbReference>
<proteinExistence type="inferred from homology"/>
<evidence type="ECO:0000256" key="6">
    <source>
        <dbReference type="ARBA" id="ARBA00022827"/>
    </source>
</evidence>
<dbReference type="Proteomes" id="UP000004816">
    <property type="component" value="Unassembled WGS sequence"/>
</dbReference>
<dbReference type="UniPathway" id="UPA00047">
    <property type="reaction ID" value="UER00055"/>
</dbReference>
<keyword evidence="8" id="KW-0100">Branched-chain amino acid biosynthesis</keyword>
<name>E5XRH1_SEGRC</name>
<dbReference type="UniPathway" id="UPA00049">
    <property type="reaction ID" value="UER00059"/>
</dbReference>
<evidence type="ECO:0000256" key="5">
    <source>
        <dbReference type="ARBA" id="ARBA00022630"/>
    </source>
</evidence>
<evidence type="ECO:0000256" key="10">
    <source>
        <dbReference type="RuleBase" id="RU362132"/>
    </source>
</evidence>
<dbReference type="SUPFAM" id="SSF52518">
    <property type="entry name" value="Thiamin diphosphate-binding fold (THDP-binding)"/>
    <property type="match status" value="2"/>
</dbReference>
<dbReference type="GO" id="GO:0009097">
    <property type="term" value="P:isoleucine biosynthetic process"/>
    <property type="evidence" value="ECO:0007669"/>
    <property type="project" value="UniProtKB-UniPathway"/>
</dbReference>
<dbReference type="Gene3D" id="3.40.50.1220">
    <property type="entry name" value="TPP-binding domain"/>
    <property type="match status" value="1"/>
</dbReference>
<sequence length="555" mass="57102">MATGSRATSVADHLVARIADEGVDTVFGVDGANIEDVYDAIDRFGPKLRGIVAKHEFGAATMADGYARTANRLGVVVATSGGGALNLVAALGEAFDSEVPVLALVGQPPVALEGRGAFQDTSGEAGTIDAVGLFSHVARFCAKATAANEVPALLERAIAAAWDGGPAVLLLPKDVQQAALSATDLAAGPRPLGSATPLRPAQAAQLEQAERMLAEAGRVVVIAGPEVARADARSELEAFAAGLASPVLVAPDAKDVFRNSHPLFAGVCGIMGHRGGAQAVADASVCVLAGTRLPLVARGGLEEALARPRLLHLGARPPLVDVELSVGAPLKTALAALAGSRPDPERPVVLPSVQPLSVPVKSGPGVSYREAVAALAERLPPGTDVFADAGNTGASVVHHLPVPDGGRFVVALGMGGMGYAFGAGIGGSLARGRRTFVVAGDGAFFMHGFEVHTAVEQQAPVTFVVFNNNAHAMCVTREQLYYSGEYSFNRFSEARIGEAVRALLPWLPSRAARTLAEFEAALDDTASEPGPVFIAVECDPDEIPPFIPFLKELTA</sequence>
<comment type="pathway">
    <text evidence="1">Amino-acid biosynthesis; L-isoleucine biosynthesis; L-isoleucine from 2-oxobutanoate: step 1/4.</text>
</comment>
<dbReference type="EC" id="2.2.1.6" evidence="4"/>
<evidence type="ECO:0000259" key="13">
    <source>
        <dbReference type="Pfam" id="PF02776"/>
    </source>
</evidence>
<comment type="pathway">
    <text evidence="2">Amino-acid biosynthesis; L-valine biosynthesis; L-valine from pyruvate: step 1/4.</text>
</comment>
<protein>
    <recommendedName>
        <fullName evidence="4">acetolactate synthase</fullName>
        <ecNumber evidence="4">2.2.1.6</ecNumber>
    </recommendedName>
</protein>
<evidence type="ECO:0000313" key="15">
    <source>
        <dbReference type="Proteomes" id="UP000004816"/>
    </source>
</evidence>
<dbReference type="InterPro" id="IPR045229">
    <property type="entry name" value="TPP_enz"/>
</dbReference>
<feature type="domain" description="Thiamine pyrophosphate enzyme N-terminal TPP-binding" evidence="13">
    <location>
        <begin position="9"/>
        <end position="120"/>
    </location>
</feature>
<dbReference type="RefSeq" id="WP_021030216.1">
    <property type="nucleotide sequence ID" value="NZ_KI391953.1"/>
</dbReference>
<evidence type="ECO:0000313" key="14">
    <source>
        <dbReference type="EMBL" id="EFV13052.2"/>
    </source>
</evidence>
<evidence type="ECO:0000256" key="7">
    <source>
        <dbReference type="ARBA" id="ARBA00023052"/>
    </source>
</evidence>
<comment type="caution">
    <text evidence="14">The sequence shown here is derived from an EMBL/GenBank/DDBJ whole genome shotgun (WGS) entry which is preliminary data.</text>
</comment>
<accession>E5XRH1</accession>
<evidence type="ECO:0000256" key="4">
    <source>
        <dbReference type="ARBA" id="ARBA00013145"/>
    </source>
</evidence>
<dbReference type="Pfam" id="PF02776">
    <property type="entry name" value="TPP_enzyme_N"/>
    <property type="match status" value="1"/>
</dbReference>
<evidence type="ECO:0000256" key="9">
    <source>
        <dbReference type="ARBA" id="ARBA00048670"/>
    </source>
</evidence>
<dbReference type="InterPro" id="IPR012000">
    <property type="entry name" value="Thiamin_PyroP_enz_cen_dom"/>
</dbReference>
<reference evidence="14 15" key="1">
    <citation type="journal article" date="2011" name="Stand. Genomic Sci.">
        <title>High quality draft genome sequence of Segniliparus rugosus CDC 945(T)= (ATCC BAA-974(T)).</title>
        <authorList>
            <person name="Earl A.M."/>
            <person name="Desjardins C.A."/>
            <person name="Fitzgerald M.G."/>
            <person name="Arachchi H.M."/>
            <person name="Zeng Q."/>
            <person name="Mehta T."/>
            <person name="Griggs A."/>
            <person name="Birren B.W."/>
            <person name="Toney N.C."/>
            <person name="Carr J."/>
            <person name="Posey J."/>
            <person name="Butler W.R."/>
        </authorList>
    </citation>
    <scope>NUCLEOTIDE SEQUENCE [LARGE SCALE GENOMIC DNA]</scope>
    <source>
        <strain evidence="15">ATCC BAA-974 / DSM 45345 / CCUG 50838 / CIP 108380 / JCM 13579 / CDC 945</strain>
    </source>
</reference>
<comment type="catalytic activity">
    <reaction evidence="9">
        <text>2 pyruvate + H(+) = (2S)-2-acetolactate + CO2</text>
        <dbReference type="Rhea" id="RHEA:25249"/>
        <dbReference type="ChEBI" id="CHEBI:15361"/>
        <dbReference type="ChEBI" id="CHEBI:15378"/>
        <dbReference type="ChEBI" id="CHEBI:16526"/>
        <dbReference type="ChEBI" id="CHEBI:58476"/>
        <dbReference type="EC" id="2.2.1.6"/>
    </reaction>
</comment>
<dbReference type="SUPFAM" id="SSF52467">
    <property type="entry name" value="DHS-like NAD/FAD-binding domain"/>
    <property type="match status" value="1"/>
</dbReference>
<keyword evidence="15" id="KW-1185">Reference proteome</keyword>
<evidence type="ECO:0000259" key="11">
    <source>
        <dbReference type="Pfam" id="PF00205"/>
    </source>
</evidence>
<keyword evidence="7 10" id="KW-0786">Thiamine pyrophosphate</keyword>
<feature type="domain" description="Thiamine pyrophosphate enzyme TPP-binding" evidence="12">
    <location>
        <begin position="388"/>
        <end position="536"/>
    </location>
</feature>